<dbReference type="InterPro" id="IPR036761">
    <property type="entry name" value="TTHA0802/YceI-like_sf"/>
</dbReference>
<gene>
    <name evidence="2" type="ORF">D778_00679</name>
</gene>
<dbReference type="GeneID" id="98641967"/>
<organism evidence="2 3">
    <name type="scientific">Xanthomarina gelatinilytica</name>
    <dbReference type="NCBI Taxonomy" id="1137281"/>
    <lineage>
        <taxon>Bacteria</taxon>
        <taxon>Pseudomonadati</taxon>
        <taxon>Bacteroidota</taxon>
        <taxon>Flavobacteriia</taxon>
        <taxon>Flavobacteriales</taxon>
        <taxon>Flavobacteriaceae</taxon>
        <taxon>Xanthomarina</taxon>
    </lineage>
</organism>
<dbReference type="AlphaFoldDB" id="M7MH36"/>
<dbReference type="InterPro" id="IPR007372">
    <property type="entry name" value="Lipid/polyisoprenoid-bd_YceI"/>
</dbReference>
<dbReference type="PATRIC" id="fig|1137281.3.peg.2113"/>
<name>M7MH36_9FLAO</name>
<dbReference type="EMBL" id="ANLA01000016">
    <property type="protein sequence ID" value="EMQ94396.1"/>
    <property type="molecule type" value="Genomic_DNA"/>
</dbReference>
<dbReference type="OrthoDB" id="9811006at2"/>
<dbReference type="SMART" id="SM00867">
    <property type="entry name" value="YceI"/>
    <property type="match status" value="1"/>
</dbReference>
<dbReference type="SUPFAM" id="SSF101874">
    <property type="entry name" value="YceI-like"/>
    <property type="match status" value="1"/>
</dbReference>
<sequence>MKILQLYILLVSTLGLTIFQNQTIDQNRSEVNFKINNLLINTVDGTFKNMTGTFKFNPEDLENSNFNICIDAATINTDNDKRDEHLRSADFFNVEKYPEICFTSTAIEKKDNAYITTGNLSMHGVTKTVQIPFEFSNNTFKGHFELERMDYNIGEDTGTFMVGSTAKITITCVVTP</sequence>
<feature type="domain" description="Lipid/polyisoprenoid-binding YceI-like" evidence="1">
    <location>
        <begin position="21"/>
        <end position="175"/>
    </location>
</feature>
<comment type="caution">
    <text evidence="2">The sequence shown here is derived from an EMBL/GenBank/DDBJ whole genome shotgun (WGS) entry which is preliminary data.</text>
</comment>
<keyword evidence="3" id="KW-1185">Reference proteome</keyword>
<dbReference type="eggNOG" id="COG2353">
    <property type="taxonomic scope" value="Bacteria"/>
</dbReference>
<accession>M7MH36</accession>
<evidence type="ECO:0000313" key="3">
    <source>
        <dbReference type="Proteomes" id="UP000012024"/>
    </source>
</evidence>
<evidence type="ECO:0000259" key="1">
    <source>
        <dbReference type="SMART" id="SM00867"/>
    </source>
</evidence>
<dbReference type="Proteomes" id="UP000012024">
    <property type="component" value="Unassembled WGS sequence"/>
</dbReference>
<evidence type="ECO:0000313" key="2">
    <source>
        <dbReference type="EMBL" id="EMQ94396.1"/>
    </source>
</evidence>
<protein>
    <submittedName>
        <fullName evidence="2">Protein yceI</fullName>
    </submittedName>
</protein>
<dbReference type="Gene3D" id="2.40.128.110">
    <property type="entry name" value="Lipid/polyisoprenoid-binding, YceI-like"/>
    <property type="match status" value="1"/>
</dbReference>
<dbReference type="PANTHER" id="PTHR34406">
    <property type="entry name" value="PROTEIN YCEI"/>
    <property type="match status" value="1"/>
</dbReference>
<dbReference type="Pfam" id="PF04264">
    <property type="entry name" value="YceI"/>
    <property type="match status" value="1"/>
</dbReference>
<proteinExistence type="predicted"/>
<reference evidence="2 3" key="1">
    <citation type="submission" date="2012-12" db="EMBL/GenBank/DDBJ databases">
        <title>Genome assembly of Formosa sp. AK20.</title>
        <authorList>
            <person name="Kumar R."/>
            <person name="Khatri I."/>
            <person name="Vaidya B."/>
            <person name="Subramanian S."/>
            <person name="Pinnaka A."/>
        </authorList>
    </citation>
    <scope>NUCLEOTIDE SEQUENCE [LARGE SCALE GENOMIC DNA]</scope>
    <source>
        <strain evidence="2 3">AK20</strain>
    </source>
</reference>
<dbReference type="PANTHER" id="PTHR34406:SF1">
    <property type="entry name" value="PROTEIN YCEI"/>
    <property type="match status" value="1"/>
</dbReference>
<dbReference type="RefSeq" id="WP_007650430.1">
    <property type="nucleotide sequence ID" value="NZ_ANLA01000016.1"/>
</dbReference>